<dbReference type="Gene3D" id="2.20.28.50">
    <property type="entry name" value="degv family protein"/>
    <property type="match status" value="1"/>
</dbReference>
<dbReference type="PROSITE" id="PS51482">
    <property type="entry name" value="DEGV"/>
    <property type="match status" value="1"/>
</dbReference>
<protein>
    <submittedName>
        <fullName evidence="2">DegV family protein</fullName>
    </submittedName>
</protein>
<dbReference type="Gene3D" id="3.30.1180.10">
    <property type="match status" value="1"/>
</dbReference>
<keyword evidence="1" id="KW-0446">Lipid-binding</keyword>
<comment type="caution">
    <text evidence="2">The sequence shown here is derived from an EMBL/GenBank/DDBJ whole genome shotgun (WGS) entry which is preliminary data.</text>
</comment>
<dbReference type="InterPro" id="IPR043168">
    <property type="entry name" value="DegV_C"/>
</dbReference>
<evidence type="ECO:0000313" key="3">
    <source>
        <dbReference type="Proteomes" id="UP000768567"/>
    </source>
</evidence>
<keyword evidence="3" id="KW-1185">Reference proteome</keyword>
<proteinExistence type="predicted"/>
<reference evidence="2 3" key="1">
    <citation type="submission" date="2020-10" db="EMBL/GenBank/DDBJ databases">
        <title>ChiBAC.</title>
        <authorList>
            <person name="Zenner C."/>
            <person name="Hitch T.C.A."/>
            <person name="Clavel T."/>
        </authorList>
    </citation>
    <scope>NUCLEOTIDE SEQUENCE [LARGE SCALE GENOMIC DNA]</scope>
    <source>
        <strain evidence="2 3">DSM 109015</strain>
    </source>
</reference>
<evidence type="ECO:0000313" key="2">
    <source>
        <dbReference type="EMBL" id="MBE5036771.1"/>
    </source>
</evidence>
<dbReference type="InterPro" id="IPR003797">
    <property type="entry name" value="DegV"/>
</dbReference>
<dbReference type="InterPro" id="IPR050270">
    <property type="entry name" value="DegV_domain_contain"/>
</dbReference>
<accession>A0ABR9R0W3</accession>
<name>A0ABR9R0W3_9FIRM</name>
<dbReference type="SUPFAM" id="SSF82549">
    <property type="entry name" value="DAK1/DegV-like"/>
    <property type="match status" value="1"/>
</dbReference>
<dbReference type="Gene3D" id="3.40.50.10440">
    <property type="entry name" value="Dihydroxyacetone kinase, domain 1"/>
    <property type="match status" value="1"/>
</dbReference>
<dbReference type="PANTHER" id="PTHR33434:SF2">
    <property type="entry name" value="FATTY ACID-BINDING PROTEIN TM_1468"/>
    <property type="match status" value="1"/>
</dbReference>
<dbReference type="Proteomes" id="UP000768567">
    <property type="component" value="Unassembled WGS sequence"/>
</dbReference>
<dbReference type="NCBIfam" id="TIGR00762">
    <property type="entry name" value="DegV"/>
    <property type="match status" value="1"/>
</dbReference>
<dbReference type="Pfam" id="PF02645">
    <property type="entry name" value="DegV"/>
    <property type="match status" value="1"/>
</dbReference>
<gene>
    <name evidence="2" type="ORF">INF35_03085</name>
</gene>
<dbReference type="EMBL" id="JADCKC010000001">
    <property type="protein sequence ID" value="MBE5036771.1"/>
    <property type="molecule type" value="Genomic_DNA"/>
</dbReference>
<evidence type="ECO:0000256" key="1">
    <source>
        <dbReference type="ARBA" id="ARBA00023121"/>
    </source>
</evidence>
<dbReference type="RefSeq" id="WP_193500055.1">
    <property type="nucleotide sequence ID" value="NZ_JADCKC010000001.1"/>
</dbReference>
<organism evidence="2 3">
    <name type="scientific">Gemmiger gallinarum</name>
    <dbReference type="NCBI Taxonomy" id="2779354"/>
    <lineage>
        <taxon>Bacteria</taxon>
        <taxon>Bacillati</taxon>
        <taxon>Bacillota</taxon>
        <taxon>Clostridia</taxon>
        <taxon>Eubacteriales</taxon>
        <taxon>Gemmiger</taxon>
    </lineage>
</organism>
<sequence>MSWMIVSDTSCEIRHMEDLAPGVQFGLVPFKIRVGEREFVDLPTLNVRQMLQAMTDYNGGSSTACPSPEEWAELFLQADNVIALTISHNLSGSYNAAQSAREMVLDEYPDKNIFILDTLSCAGALAEAACLANRLIGEGRSFEEVCRALTVHNDSGHILFALASFDNLAKAGRVSRVVGFIAGALNMRVLGRRTPDGKIDFFYKTRGETRVLARILEQMDQDGFDCSHTVRISHCNNEKATALLEHGIHAKWPDAEVLITPCAGLCSFYAQDQGLILTY</sequence>
<dbReference type="PANTHER" id="PTHR33434">
    <property type="entry name" value="DEGV DOMAIN-CONTAINING PROTEIN DR_1986-RELATED"/>
    <property type="match status" value="1"/>
</dbReference>